<accession>A0A2B8BH12</accession>
<dbReference type="AlphaFoldDB" id="A0A2B8BH12"/>
<protein>
    <submittedName>
        <fullName evidence="1">Type VI secretion system baseplate subunit TssG</fullName>
    </submittedName>
</protein>
<keyword evidence="2" id="KW-1185">Reference proteome</keyword>
<dbReference type="NCBIfam" id="TIGR03347">
    <property type="entry name" value="VI_chp_1"/>
    <property type="match status" value="1"/>
</dbReference>
<comment type="caution">
    <text evidence="1">The sequence shown here is derived from an EMBL/GenBank/DDBJ whole genome shotgun (WGS) entry which is preliminary data.</text>
</comment>
<dbReference type="OrthoDB" id="1523296at2"/>
<reference evidence="2" key="1">
    <citation type="submission" date="2017-10" db="EMBL/GenBank/DDBJ databases">
        <authorList>
            <person name="Kravchenko I.K."/>
            <person name="Grouzdev D.S."/>
        </authorList>
    </citation>
    <scope>NUCLEOTIDE SEQUENCE [LARGE SCALE GENOMIC DNA]</scope>
    <source>
        <strain evidence="2">B2</strain>
    </source>
</reference>
<organism evidence="1 2">
    <name type="scientific">Azospirillum palustre</name>
    <dbReference type="NCBI Taxonomy" id="2044885"/>
    <lineage>
        <taxon>Bacteria</taxon>
        <taxon>Pseudomonadati</taxon>
        <taxon>Pseudomonadota</taxon>
        <taxon>Alphaproteobacteria</taxon>
        <taxon>Rhodospirillales</taxon>
        <taxon>Azospirillaceae</taxon>
        <taxon>Azospirillum</taxon>
    </lineage>
</organism>
<evidence type="ECO:0000313" key="2">
    <source>
        <dbReference type="Proteomes" id="UP000225379"/>
    </source>
</evidence>
<name>A0A2B8BH12_9PROT</name>
<proteinExistence type="predicted"/>
<sequence>MASPDRPPRAAVDPLEAIRAEPHAFGLFHALRLIECSNPQAPRLGRHRSRAAEEPVRLGQQPTMGFAPATLAAVAGGDGRPNRLLAYGFGMFGPNGPMPLHITDQLLERRRYHGDDTLARFADLFHHRLMSLFYRAWADAEPTVSHDRPDSDPFATYLASLIGLGLPSLRDRDALPDGVRLHFAGRLVGQARNPEGLCAMIASFFAIGATVQEFVQAWMDLPPECRWRLGGDPMSVTAGAGPTLGEGLTLGARVVDAQHRFRIRLGPMGMDDYARMLPGGPSLDRLVALVRGYAGDEFAWDVQLVLRAPEVPPFRLDGSNRLGWTCWLGPRPADAQGAARDADDLVLDPFAARTATGAPDRSQEFDNGRD</sequence>
<dbReference type="RefSeq" id="WP_098736051.1">
    <property type="nucleotide sequence ID" value="NZ_PDKW01000039.1"/>
</dbReference>
<dbReference type="EMBL" id="PDKW01000039">
    <property type="protein sequence ID" value="PGH58066.1"/>
    <property type="molecule type" value="Genomic_DNA"/>
</dbReference>
<dbReference type="Proteomes" id="UP000225379">
    <property type="component" value="Unassembled WGS sequence"/>
</dbReference>
<dbReference type="PANTHER" id="PTHR35564:SF4">
    <property type="entry name" value="CYTOPLASMIC PROTEIN"/>
    <property type="match status" value="1"/>
</dbReference>
<dbReference type="PANTHER" id="PTHR35564">
    <property type="match status" value="1"/>
</dbReference>
<dbReference type="Pfam" id="PF06996">
    <property type="entry name" value="T6SS_TssG"/>
    <property type="match status" value="1"/>
</dbReference>
<gene>
    <name evidence="1" type="ORF">CRT60_08920</name>
</gene>
<dbReference type="InterPro" id="IPR010732">
    <property type="entry name" value="T6SS_TssG-like"/>
</dbReference>
<evidence type="ECO:0000313" key="1">
    <source>
        <dbReference type="EMBL" id="PGH58066.1"/>
    </source>
</evidence>